<feature type="transmembrane region" description="Helical" evidence="3">
    <location>
        <begin position="409"/>
        <end position="428"/>
    </location>
</feature>
<feature type="transmembrane region" description="Helical" evidence="3">
    <location>
        <begin position="383"/>
        <end position="403"/>
    </location>
</feature>
<dbReference type="GO" id="GO:0008028">
    <property type="term" value="F:monocarboxylic acid transmembrane transporter activity"/>
    <property type="evidence" value="ECO:0007669"/>
    <property type="project" value="TreeGrafter"/>
</dbReference>
<proteinExistence type="predicted"/>
<feature type="transmembrane region" description="Helical" evidence="3">
    <location>
        <begin position="49"/>
        <end position="68"/>
    </location>
</feature>
<dbReference type="InterPro" id="IPR050327">
    <property type="entry name" value="Proton-linked_MCT"/>
</dbReference>
<protein>
    <submittedName>
        <fullName evidence="5">Monocarboxylate transporter 12</fullName>
    </submittedName>
</protein>
<feature type="transmembrane region" description="Helical" evidence="3">
    <location>
        <begin position="311"/>
        <end position="332"/>
    </location>
</feature>
<feature type="domain" description="Major facilitator superfamily (MFS) profile" evidence="4">
    <location>
        <begin position="309"/>
        <end position="526"/>
    </location>
</feature>
<evidence type="ECO:0000256" key="2">
    <source>
        <dbReference type="SAM" id="MobiDB-lite"/>
    </source>
</evidence>
<dbReference type="PROSITE" id="PS50850">
    <property type="entry name" value="MFS"/>
    <property type="match status" value="1"/>
</dbReference>
<gene>
    <name evidence="5" type="ORF">KP79_PYT20672</name>
</gene>
<dbReference type="CDD" id="cd17352">
    <property type="entry name" value="MFS_MCT_SLC16"/>
    <property type="match status" value="1"/>
</dbReference>
<feature type="compositionally biased region" description="Basic and acidic residues" evidence="2">
    <location>
        <begin position="516"/>
        <end position="526"/>
    </location>
</feature>
<feature type="transmembrane region" description="Helical" evidence="3">
    <location>
        <begin position="223"/>
        <end position="243"/>
    </location>
</feature>
<dbReference type="PANTHER" id="PTHR11360">
    <property type="entry name" value="MONOCARBOXYLATE TRANSPORTER"/>
    <property type="match status" value="1"/>
</dbReference>
<dbReference type="GO" id="GO:0016020">
    <property type="term" value="C:membrane"/>
    <property type="evidence" value="ECO:0007669"/>
    <property type="project" value="UniProtKB-SubCell"/>
</dbReference>
<evidence type="ECO:0000313" key="6">
    <source>
        <dbReference type="Proteomes" id="UP000242188"/>
    </source>
</evidence>
<sequence length="526" mass="57138">MKWEKLRPGNSLNLPCYTTVQRITYLHIRQCQIPIAFVYMVLCLMRTHVYTPSCTCLAGVFFFIIPQIRTTSFAVRRSSDGCHSGYIVDPLMSGTEKWVVLISGFLTIFLGTSLGYSCGVIHVALLEKYNRSSLLTAWLGSLFSSVFCLGAPFGSALVNSFSCRACVIIGGSLNMIGFALACFVPKFEFLFFSYGTLAGLGQSLSNIGAVVSIGYYFQRQRTLATAAILVGTGLGIVIFPPLIRIFLDQYGLDGTFLMLGGISFQTCVFGAFLRPHKAEIKRQQTMSSQAGICQLFKLTHVCSSMKDHLNLFNNTGFIFMCLSILCWSSGINSCTLLLPDFYVSTGSTPTEAAYLMSLYGIGNTMSRLLTGLAAVEGGIDGKIIYFGSWGIVGVLTFCFPATGNVFVGKVIYTVLLGLYSGGTFVLLSQIAVDIMGLDRFASAVGMELFVCGIGFLVGPVIASRIMNVAGYHNVFMFLGCLFVLASVLGAVTILFIPKDIQKTHKEVMSKTTEASPEEKQSMVDPV</sequence>
<dbReference type="AlphaFoldDB" id="A0A210QK20"/>
<comment type="subcellular location">
    <subcellularLocation>
        <location evidence="1">Membrane</location>
        <topology evidence="1">Multi-pass membrane protein</topology>
    </subcellularLocation>
</comment>
<feature type="transmembrane region" description="Helical" evidence="3">
    <location>
        <begin position="440"/>
        <end position="462"/>
    </location>
</feature>
<name>A0A210QK20_MIZYE</name>
<feature type="transmembrane region" description="Helical" evidence="3">
    <location>
        <begin position="255"/>
        <end position="273"/>
    </location>
</feature>
<feature type="transmembrane region" description="Helical" evidence="3">
    <location>
        <begin position="137"/>
        <end position="158"/>
    </location>
</feature>
<organism evidence="5 6">
    <name type="scientific">Mizuhopecten yessoensis</name>
    <name type="common">Japanese scallop</name>
    <name type="synonym">Patinopecten yessoensis</name>
    <dbReference type="NCBI Taxonomy" id="6573"/>
    <lineage>
        <taxon>Eukaryota</taxon>
        <taxon>Metazoa</taxon>
        <taxon>Spiralia</taxon>
        <taxon>Lophotrochozoa</taxon>
        <taxon>Mollusca</taxon>
        <taxon>Bivalvia</taxon>
        <taxon>Autobranchia</taxon>
        <taxon>Pteriomorphia</taxon>
        <taxon>Pectinida</taxon>
        <taxon>Pectinoidea</taxon>
        <taxon>Pectinidae</taxon>
        <taxon>Mizuhopecten</taxon>
    </lineage>
</organism>
<dbReference type="Pfam" id="PF07690">
    <property type="entry name" value="MFS_1"/>
    <property type="match status" value="1"/>
</dbReference>
<evidence type="ECO:0000259" key="4">
    <source>
        <dbReference type="PROSITE" id="PS50850"/>
    </source>
</evidence>
<feature type="transmembrane region" description="Helical" evidence="3">
    <location>
        <begin position="98"/>
        <end position="125"/>
    </location>
</feature>
<keyword evidence="3" id="KW-0812">Transmembrane</keyword>
<dbReference type="Proteomes" id="UP000242188">
    <property type="component" value="Unassembled WGS sequence"/>
</dbReference>
<evidence type="ECO:0000313" key="5">
    <source>
        <dbReference type="EMBL" id="OWF49098.1"/>
    </source>
</evidence>
<feature type="transmembrane region" description="Helical" evidence="3">
    <location>
        <begin position="192"/>
        <end position="216"/>
    </location>
</feature>
<dbReference type="PANTHER" id="PTHR11360:SF284">
    <property type="entry name" value="EG:103B4.3 PROTEIN-RELATED"/>
    <property type="match status" value="1"/>
</dbReference>
<dbReference type="SUPFAM" id="SSF103473">
    <property type="entry name" value="MFS general substrate transporter"/>
    <property type="match status" value="1"/>
</dbReference>
<accession>A0A210QK20</accession>
<evidence type="ECO:0000256" key="1">
    <source>
        <dbReference type="ARBA" id="ARBA00004141"/>
    </source>
</evidence>
<evidence type="ECO:0000256" key="3">
    <source>
        <dbReference type="SAM" id="Phobius"/>
    </source>
</evidence>
<reference evidence="5 6" key="1">
    <citation type="journal article" date="2017" name="Nat. Ecol. Evol.">
        <title>Scallop genome provides insights into evolution of bilaterian karyotype and development.</title>
        <authorList>
            <person name="Wang S."/>
            <person name="Zhang J."/>
            <person name="Jiao W."/>
            <person name="Li J."/>
            <person name="Xun X."/>
            <person name="Sun Y."/>
            <person name="Guo X."/>
            <person name="Huan P."/>
            <person name="Dong B."/>
            <person name="Zhang L."/>
            <person name="Hu X."/>
            <person name="Sun X."/>
            <person name="Wang J."/>
            <person name="Zhao C."/>
            <person name="Wang Y."/>
            <person name="Wang D."/>
            <person name="Huang X."/>
            <person name="Wang R."/>
            <person name="Lv J."/>
            <person name="Li Y."/>
            <person name="Zhang Z."/>
            <person name="Liu B."/>
            <person name="Lu W."/>
            <person name="Hui Y."/>
            <person name="Liang J."/>
            <person name="Zhou Z."/>
            <person name="Hou R."/>
            <person name="Li X."/>
            <person name="Liu Y."/>
            <person name="Li H."/>
            <person name="Ning X."/>
            <person name="Lin Y."/>
            <person name="Zhao L."/>
            <person name="Xing Q."/>
            <person name="Dou J."/>
            <person name="Li Y."/>
            <person name="Mao J."/>
            <person name="Guo H."/>
            <person name="Dou H."/>
            <person name="Li T."/>
            <person name="Mu C."/>
            <person name="Jiang W."/>
            <person name="Fu Q."/>
            <person name="Fu X."/>
            <person name="Miao Y."/>
            <person name="Liu J."/>
            <person name="Yu Q."/>
            <person name="Li R."/>
            <person name="Liao H."/>
            <person name="Li X."/>
            <person name="Kong Y."/>
            <person name="Jiang Z."/>
            <person name="Chourrout D."/>
            <person name="Li R."/>
            <person name="Bao Z."/>
        </authorList>
    </citation>
    <scope>NUCLEOTIDE SEQUENCE [LARGE SCALE GENOMIC DNA]</scope>
    <source>
        <strain evidence="5 6">PY_sf001</strain>
    </source>
</reference>
<feature type="transmembrane region" description="Helical" evidence="3">
    <location>
        <begin position="474"/>
        <end position="496"/>
    </location>
</feature>
<dbReference type="EMBL" id="NEDP02003256">
    <property type="protein sequence ID" value="OWF49098.1"/>
    <property type="molecule type" value="Genomic_DNA"/>
</dbReference>
<feature type="transmembrane region" description="Helical" evidence="3">
    <location>
        <begin position="165"/>
        <end position="186"/>
    </location>
</feature>
<dbReference type="OrthoDB" id="5980721at2759"/>
<keyword evidence="3" id="KW-0472">Membrane</keyword>
<dbReference type="InterPro" id="IPR020846">
    <property type="entry name" value="MFS_dom"/>
</dbReference>
<dbReference type="InterPro" id="IPR036259">
    <property type="entry name" value="MFS_trans_sf"/>
</dbReference>
<keyword evidence="3" id="KW-1133">Transmembrane helix</keyword>
<comment type="caution">
    <text evidence="5">The sequence shown here is derived from an EMBL/GenBank/DDBJ whole genome shotgun (WGS) entry which is preliminary data.</text>
</comment>
<feature type="region of interest" description="Disordered" evidence="2">
    <location>
        <begin position="507"/>
        <end position="526"/>
    </location>
</feature>
<dbReference type="InterPro" id="IPR011701">
    <property type="entry name" value="MFS"/>
</dbReference>
<keyword evidence="6" id="KW-1185">Reference proteome</keyword>
<dbReference type="Gene3D" id="1.20.1250.20">
    <property type="entry name" value="MFS general substrate transporter like domains"/>
    <property type="match status" value="2"/>
</dbReference>